<dbReference type="EMBL" id="BPLR01010956">
    <property type="protein sequence ID" value="GIY43301.1"/>
    <property type="molecule type" value="Genomic_DNA"/>
</dbReference>
<organism evidence="1 2">
    <name type="scientific">Caerostris extrusa</name>
    <name type="common">Bark spider</name>
    <name type="synonym">Caerostris bankana</name>
    <dbReference type="NCBI Taxonomy" id="172846"/>
    <lineage>
        <taxon>Eukaryota</taxon>
        <taxon>Metazoa</taxon>
        <taxon>Ecdysozoa</taxon>
        <taxon>Arthropoda</taxon>
        <taxon>Chelicerata</taxon>
        <taxon>Arachnida</taxon>
        <taxon>Araneae</taxon>
        <taxon>Araneomorphae</taxon>
        <taxon>Entelegynae</taxon>
        <taxon>Araneoidea</taxon>
        <taxon>Araneidae</taxon>
        <taxon>Caerostris</taxon>
    </lineage>
</organism>
<proteinExistence type="predicted"/>
<keyword evidence="2" id="KW-1185">Reference proteome</keyword>
<reference evidence="1 2" key="1">
    <citation type="submission" date="2021-06" db="EMBL/GenBank/DDBJ databases">
        <title>Caerostris extrusa draft genome.</title>
        <authorList>
            <person name="Kono N."/>
            <person name="Arakawa K."/>
        </authorList>
    </citation>
    <scope>NUCLEOTIDE SEQUENCE [LARGE SCALE GENOMIC DNA]</scope>
</reference>
<accession>A0AAV4TD49</accession>
<dbReference type="Proteomes" id="UP001054945">
    <property type="component" value="Unassembled WGS sequence"/>
</dbReference>
<gene>
    <name evidence="1" type="ORF">CEXT_573891</name>
</gene>
<comment type="caution">
    <text evidence="1">The sequence shown here is derived from an EMBL/GenBank/DDBJ whole genome shotgun (WGS) entry which is preliminary data.</text>
</comment>
<dbReference type="AlphaFoldDB" id="A0AAV4TD49"/>
<protein>
    <submittedName>
        <fullName evidence="1">Uncharacterized protein</fullName>
    </submittedName>
</protein>
<evidence type="ECO:0000313" key="2">
    <source>
        <dbReference type="Proteomes" id="UP001054945"/>
    </source>
</evidence>
<evidence type="ECO:0000313" key="1">
    <source>
        <dbReference type="EMBL" id="GIY43301.1"/>
    </source>
</evidence>
<sequence>MSVLRSDLVSFHVTTMSVIETIHPLDVRKHGLVCHRRLHGYVSSLGKEITTSNSSFASTKDDHVSDGLGGSVPRRRSFQTGAVGTMVTYEIFV</sequence>
<name>A0AAV4TD49_CAEEX</name>